<organism evidence="5 6">
    <name type="scientific">Brevinema andersonii</name>
    <dbReference type="NCBI Taxonomy" id="34097"/>
    <lineage>
        <taxon>Bacteria</taxon>
        <taxon>Pseudomonadati</taxon>
        <taxon>Spirochaetota</taxon>
        <taxon>Spirochaetia</taxon>
        <taxon>Brevinematales</taxon>
        <taxon>Brevinemataceae</taxon>
        <taxon>Brevinema</taxon>
    </lineage>
</organism>
<dbReference type="GO" id="GO:0003735">
    <property type="term" value="F:structural constituent of ribosome"/>
    <property type="evidence" value="ECO:0007669"/>
    <property type="project" value="InterPro"/>
</dbReference>
<keyword evidence="4" id="KW-0694">RNA-binding</keyword>
<dbReference type="AlphaFoldDB" id="A0A1I1D6Y0"/>
<evidence type="ECO:0000256" key="3">
    <source>
        <dbReference type="ARBA" id="ARBA00023274"/>
    </source>
</evidence>
<dbReference type="OrthoDB" id="9793353at2"/>
<evidence type="ECO:0000313" key="5">
    <source>
        <dbReference type="EMBL" id="SFB68333.1"/>
    </source>
</evidence>
<reference evidence="6" key="1">
    <citation type="submission" date="2016-10" db="EMBL/GenBank/DDBJ databases">
        <authorList>
            <person name="Varghese N."/>
            <person name="Submissions S."/>
        </authorList>
    </citation>
    <scope>NUCLEOTIDE SEQUENCE [LARGE SCALE GENOMIC DNA]</scope>
    <source>
        <strain evidence="6">ATCC 43811</strain>
    </source>
</reference>
<dbReference type="EMBL" id="FOKY01000001">
    <property type="protein sequence ID" value="SFB68333.1"/>
    <property type="molecule type" value="Genomic_DNA"/>
</dbReference>
<dbReference type="SUPFAM" id="SSF54189">
    <property type="entry name" value="Ribosomal proteins S24e, L23 and L15e"/>
    <property type="match status" value="1"/>
</dbReference>
<keyword evidence="3 4" id="KW-0687">Ribonucleoprotein</keyword>
<dbReference type="Proteomes" id="UP000240042">
    <property type="component" value="Unassembled WGS sequence"/>
</dbReference>
<comment type="function">
    <text evidence="4">One of the early assembly proteins it binds 23S rRNA. One of the proteins that surrounds the polypeptide exit tunnel on the outside of the ribosome. Forms the main docking site for trigger factor binding to the ribosome.</text>
</comment>
<evidence type="ECO:0000256" key="4">
    <source>
        <dbReference type="HAMAP-Rule" id="MF_01369"/>
    </source>
</evidence>
<protein>
    <recommendedName>
        <fullName evidence="4">Large ribosomal subunit protein uL23</fullName>
    </recommendedName>
</protein>
<evidence type="ECO:0000256" key="2">
    <source>
        <dbReference type="ARBA" id="ARBA00022980"/>
    </source>
</evidence>
<dbReference type="GO" id="GO:0005840">
    <property type="term" value="C:ribosome"/>
    <property type="evidence" value="ECO:0007669"/>
    <property type="project" value="UniProtKB-KW"/>
</dbReference>
<dbReference type="InterPro" id="IPR012677">
    <property type="entry name" value="Nucleotide-bd_a/b_plait_sf"/>
</dbReference>
<comment type="subunit">
    <text evidence="4">Part of the 50S ribosomal subunit. Contacts protein L29, and trigger factor when it is bound to the ribosome.</text>
</comment>
<dbReference type="Pfam" id="PF00276">
    <property type="entry name" value="Ribosomal_L23"/>
    <property type="match status" value="1"/>
</dbReference>
<dbReference type="GO" id="GO:1990904">
    <property type="term" value="C:ribonucleoprotein complex"/>
    <property type="evidence" value="ECO:0007669"/>
    <property type="project" value="UniProtKB-KW"/>
</dbReference>
<dbReference type="NCBIfam" id="NF004363">
    <property type="entry name" value="PRK05738.2-4"/>
    <property type="match status" value="1"/>
</dbReference>
<proteinExistence type="inferred from homology"/>
<dbReference type="PANTHER" id="PTHR11620">
    <property type="entry name" value="60S RIBOSOMAL PROTEIN L23A"/>
    <property type="match status" value="1"/>
</dbReference>
<evidence type="ECO:0000256" key="1">
    <source>
        <dbReference type="ARBA" id="ARBA00006700"/>
    </source>
</evidence>
<keyword evidence="6" id="KW-1185">Reference proteome</keyword>
<gene>
    <name evidence="4" type="primary">rplW</name>
    <name evidence="5" type="ORF">SAMN02745150_00167</name>
</gene>
<dbReference type="GO" id="GO:0006412">
    <property type="term" value="P:translation"/>
    <property type="evidence" value="ECO:0007669"/>
    <property type="project" value="UniProtKB-UniRule"/>
</dbReference>
<dbReference type="HAMAP" id="MF_01369_B">
    <property type="entry name" value="Ribosomal_uL23_B"/>
    <property type="match status" value="1"/>
</dbReference>
<dbReference type="GO" id="GO:0019843">
    <property type="term" value="F:rRNA binding"/>
    <property type="evidence" value="ECO:0007669"/>
    <property type="project" value="UniProtKB-UniRule"/>
</dbReference>
<name>A0A1I1D6Y0_BREAD</name>
<keyword evidence="2 4" id="KW-0689">Ribosomal protein</keyword>
<dbReference type="InterPro" id="IPR013025">
    <property type="entry name" value="Ribosomal_uL23-like"/>
</dbReference>
<accession>A0A1I1D6Y0</accession>
<dbReference type="InterPro" id="IPR012678">
    <property type="entry name" value="Ribosomal_uL23/eL15/eS24_sf"/>
</dbReference>
<dbReference type="Gene3D" id="3.30.70.330">
    <property type="match status" value="1"/>
</dbReference>
<dbReference type="STRING" id="34097.SAMN02745150_00167"/>
<sequence length="94" mass="10851">MVSQILVRPIITEKASALIAKNKYVFEVIIDANKIQIKQAIESYYNVQVKEVNTIIVKPRQKNFRTKKVSRIGFTKRLKKAIVTLRSGTIDYLK</sequence>
<keyword evidence="4" id="KW-0699">rRNA-binding</keyword>
<evidence type="ECO:0000313" key="6">
    <source>
        <dbReference type="Proteomes" id="UP000240042"/>
    </source>
</evidence>
<dbReference type="RefSeq" id="WP_092317273.1">
    <property type="nucleotide sequence ID" value="NZ_FOKY01000001.1"/>
</dbReference>
<comment type="similarity">
    <text evidence="1 4">Belongs to the universal ribosomal protein uL23 family.</text>
</comment>